<sequence length="195" mass="21722">MKPSPNPPTGLRARKKAQVRRTIQEQALRLFLSKGYENTTVEEIAAAAGVSHMTFFRHFPTKEAVVETDDYDPMIIQLIERRPPDEDALTALHRALIQGLEAVYAGDKDALLVRTRLILTTPALRARVWENQYATERLFAEALAARQPEADALRIRVLSAAALAALNTALALWVDSQGAEDLPPLVDRAFRALRD</sequence>
<name>A0A1I3Y041_9ACTN</name>
<dbReference type="InterPro" id="IPR001647">
    <property type="entry name" value="HTH_TetR"/>
</dbReference>
<dbReference type="Gene3D" id="1.10.10.60">
    <property type="entry name" value="Homeodomain-like"/>
    <property type="match status" value="1"/>
</dbReference>
<gene>
    <name evidence="4" type="ORF">SAMN05192584_104384</name>
</gene>
<dbReference type="PROSITE" id="PS50977">
    <property type="entry name" value="HTH_TETR_2"/>
    <property type="match status" value="1"/>
</dbReference>
<evidence type="ECO:0000313" key="4">
    <source>
        <dbReference type="EMBL" id="SFK24829.1"/>
    </source>
</evidence>
<proteinExistence type="predicted"/>
<dbReference type="EMBL" id="FOSG01000004">
    <property type="protein sequence ID" value="SFK24829.1"/>
    <property type="molecule type" value="Genomic_DNA"/>
</dbReference>
<accession>A0A1I3Y041</accession>
<reference evidence="5" key="1">
    <citation type="submission" date="2016-10" db="EMBL/GenBank/DDBJ databases">
        <authorList>
            <person name="Varghese N."/>
            <person name="Submissions S."/>
        </authorList>
    </citation>
    <scope>NUCLEOTIDE SEQUENCE [LARGE SCALE GENOMIC DNA]</scope>
    <source>
        <strain evidence="5">PL19</strain>
    </source>
</reference>
<dbReference type="Proteomes" id="UP000198928">
    <property type="component" value="Unassembled WGS sequence"/>
</dbReference>
<dbReference type="SUPFAM" id="SSF46689">
    <property type="entry name" value="Homeodomain-like"/>
    <property type="match status" value="1"/>
</dbReference>
<evidence type="ECO:0000313" key="5">
    <source>
        <dbReference type="Proteomes" id="UP000198928"/>
    </source>
</evidence>
<dbReference type="PANTHER" id="PTHR30055:SF226">
    <property type="entry name" value="HTH-TYPE TRANSCRIPTIONAL REGULATOR PKSA"/>
    <property type="match status" value="1"/>
</dbReference>
<dbReference type="GO" id="GO:0000976">
    <property type="term" value="F:transcription cis-regulatory region binding"/>
    <property type="evidence" value="ECO:0007669"/>
    <property type="project" value="TreeGrafter"/>
</dbReference>
<organism evidence="4 5">
    <name type="scientific">Streptomyces pini</name>
    <dbReference type="NCBI Taxonomy" id="1520580"/>
    <lineage>
        <taxon>Bacteria</taxon>
        <taxon>Bacillati</taxon>
        <taxon>Actinomycetota</taxon>
        <taxon>Actinomycetes</taxon>
        <taxon>Kitasatosporales</taxon>
        <taxon>Streptomycetaceae</taxon>
        <taxon>Streptomyces</taxon>
    </lineage>
</organism>
<feature type="DNA-binding region" description="H-T-H motif" evidence="2">
    <location>
        <begin position="40"/>
        <end position="59"/>
    </location>
</feature>
<evidence type="ECO:0000259" key="3">
    <source>
        <dbReference type="PROSITE" id="PS50977"/>
    </source>
</evidence>
<evidence type="ECO:0000256" key="2">
    <source>
        <dbReference type="PROSITE-ProRule" id="PRU00335"/>
    </source>
</evidence>
<dbReference type="OrthoDB" id="8688418at2"/>
<dbReference type="PANTHER" id="PTHR30055">
    <property type="entry name" value="HTH-TYPE TRANSCRIPTIONAL REGULATOR RUTR"/>
    <property type="match status" value="1"/>
</dbReference>
<dbReference type="RefSeq" id="WP_093848881.1">
    <property type="nucleotide sequence ID" value="NZ_FOSG01000004.1"/>
</dbReference>
<dbReference type="InterPro" id="IPR050109">
    <property type="entry name" value="HTH-type_TetR-like_transc_reg"/>
</dbReference>
<dbReference type="Pfam" id="PF00440">
    <property type="entry name" value="TetR_N"/>
    <property type="match status" value="1"/>
</dbReference>
<dbReference type="InterPro" id="IPR041347">
    <property type="entry name" value="MftR_C"/>
</dbReference>
<keyword evidence="1 2" id="KW-0238">DNA-binding</keyword>
<dbReference type="Gene3D" id="1.10.357.10">
    <property type="entry name" value="Tetracycline Repressor, domain 2"/>
    <property type="match status" value="1"/>
</dbReference>
<feature type="domain" description="HTH tetR-type" evidence="3">
    <location>
        <begin position="17"/>
        <end position="77"/>
    </location>
</feature>
<dbReference type="InterPro" id="IPR009057">
    <property type="entry name" value="Homeodomain-like_sf"/>
</dbReference>
<dbReference type="Pfam" id="PF17754">
    <property type="entry name" value="TetR_C_14"/>
    <property type="match status" value="1"/>
</dbReference>
<dbReference type="AlphaFoldDB" id="A0A1I3Y041"/>
<keyword evidence="5" id="KW-1185">Reference proteome</keyword>
<dbReference type="PRINTS" id="PR00455">
    <property type="entry name" value="HTHTETR"/>
</dbReference>
<protein>
    <submittedName>
        <fullName evidence="4">Transcriptional regulator, TetR family</fullName>
    </submittedName>
</protein>
<evidence type="ECO:0000256" key="1">
    <source>
        <dbReference type="ARBA" id="ARBA00023125"/>
    </source>
</evidence>
<dbReference type="GO" id="GO:0003700">
    <property type="term" value="F:DNA-binding transcription factor activity"/>
    <property type="evidence" value="ECO:0007669"/>
    <property type="project" value="TreeGrafter"/>
</dbReference>